<dbReference type="WBParaSite" id="PgR078_g009_t05">
    <property type="protein sequence ID" value="PgR078_g009_t05"/>
    <property type="gene ID" value="PgR078_g009"/>
</dbReference>
<keyword evidence="1" id="KW-1185">Reference proteome</keyword>
<proteinExistence type="predicted"/>
<protein>
    <submittedName>
        <fullName evidence="2">Uncharacterized protein</fullName>
    </submittedName>
</protein>
<dbReference type="Proteomes" id="UP000887569">
    <property type="component" value="Unplaced"/>
</dbReference>
<reference evidence="2" key="1">
    <citation type="submission" date="2022-11" db="UniProtKB">
        <authorList>
            <consortium name="WormBaseParasite"/>
        </authorList>
    </citation>
    <scope>IDENTIFICATION</scope>
</reference>
<organism evidence="1 2">
    <name type="scientific">Parascaris univalens</name>
    <name type="common">Nematode worm</name>
    <dbReference type="NCBI Taxonomy" id="6257"/>
    <lineage>
        <taxon>Eukaryota</taxon>
        <taxon>Metazoa</taxon>
        <taxon>Ecdysozoa</taxon>
        <taxon>Nematoda</taxon>
        <taxon>Chromadorea</taxon>
        <taxon>Rhabditida</taxon>
        <taxon>Spirurina</taxon>
        <taxon>Ascaridomorpha</taxon>
        <taxon>Ascaridoidea</taxon>
        <taxon>Ascarididae</taxon>
        <taxon>Parascaris</taxon>
    </lineage>
</organism>
<dbReference type="AlphaFoldDB" id="A0A915C1G8"/>
<evidence type="ECO:0000313" key="1">
    <source>
        <dbReference type="Proteomes" id="UP000887569"/>
    </source>
</evidence>
<sequence length="79" mass="9004">PIKGTAVKSRWSTNAVVKVKDLWRRMPSMCVYDGKYQNIGSVVSLGVRSERYLSLRERCDSISGGCNNWSVLRLLYHLV</sequence>
<name>A0A915C1G8_PARUN</name>
<evidence type="ECO:0000313" key="2">
    <source>
        <dbReference type="WBParaSite" id="PgR078_g009_t05"/>
    </source>
</evidence>
<accession>A0A915C1G8</accession>